<feature type="signal peptide" evidence="1">
    <location>
        <begin position="1"/>
        <end position="24"/>
    </location>
</feature>
<accession>A0ABU6K491</accession>
<evidence type="ECO:0000256" key="1">
    <source>
        <dbReference type="SAM" id="SignalP"/>
    </source>
</evidence>
<protein>
    <submittedName>
        <fullName evidence="2">Uncharacterized protein</fullName>
    </submittedName>
</protein>
<dbReference type="RefSeq" id="WP_327599218.1">
    <property type="nucleotide sequence ID" value="NZ_JAYXHS010000002.1"/>
</dbReference>
<comment type="caution">
    <text evidence="2">The sequence shown here is derived from an EMBL/GenBank/DDBJ whole genome shotgun (WGS) entry which is preliminary data.</text>
</comment>
<organism evidence="2 3">
    <name type="scientific">Uliginosibacterium silvisoli</name>
    <dbReference type="NCBI Taxonomy" id="3114758"/>
    <lineage>
        <taxon>Bacteria</taxon>
        <taxon>Pseudomonadati</taxon>
        <taxon>Pseudomonadota</taxon>
        <taxon>Betaproteobacteria</taxon>
        <taxon>Rhodocyclales</taxon>
        <taxon>Zoogloeaceae</taxon>
        <taxon>Uliginosibacterium</taxon>
    </lineage>
</organism>
<keyword evidence="1" id="KW-0732">Signal</keyword>
<sequence>MLNSSHAFSLIAVGLLLTSLAVPAAAETAGLRLSPRSSVDGLDGPPPASLRFNASTYDNNFLDSTAPAAPLLLSLPQSTSNVRSNALWADWFPFSSGLRTSAGLLWGDNHRSGNVFDTDSSTRSQAFLGFGWTSTASSSSRGSSWRLDADVGLSLASPRDCLTPGGQCTTSGLGLKPSSGSDGMRWNPYISIGASFQY</sequence>
<evidence type="ECO:0000313" key="3">
    <source>
        <dbReference type="Proteomes" id="UP001331561"/>
    </source>
</evidence>
<gene>
    <name evidence="2" type="ORF">VVD49_10960</name>
</gene>
<evidence type="ECO:0000313" key="2">
    <source>
        <dbReference type="EMBL" id="MEC5386246.1"/>
    </source>
</evidence>
<proteinExistence type="predicted"/>
<keyword evidence="3" id="KW-1185">Reference proteome</keyword>
<dbReference type="EMBL" id="JAYXHS010000002">
    <property type="protein sequence ID" value="MEC5386246.1"/>
    <property type="molecule type" value="Genomic_DNA"/>
</dbReference>
<name>A0ABU6K491_9RHOO</name>
<feature type="chain" id="PRO_5047220435" evidence="1">
    <location>
        <begin position="25"/>
        <end position="198"/>
    </location>
</feature>
<dbReference type="Proteomes" id="UP001331561">
    <property type="component" value="Unassembled WGS sequence"/>
</dbReference>
<reference evidence="2 3" key="1">
    <citation type="submission" date="2024-01" db="EMBL/GenBank/DDBJ databases">
        <title>Uliginosibacterium soil sp. nov.</title>
        <authorList>
            <person name="Lv Y."/>
        </authorList>
    </citation>
    <scope>NUCLEOTIDE SEQUENCE [LARGE SCALE GENOMIC DNA]</scope>
    <source>
        <strain evidence="2 3">H3</strain>
    </source>
</reference>